<dbReference type="EMBL" id="KL197726">
    <property type="protein sequence ID" value="KDQ55237.1"/>
    <property type="molecule type" value="Genomic_DNA"/>
</dbReference>
<dbReference type="OrthoDB" id="3239894at2759"/>
<proteinExistence type="predicted"/>
<name>A0A067PVD0_9AGAM</name>
<feature type="compositionally biased region" description="Pro residues" evidence="1">
    <location>
        <begin position="422"/>
        <end position="434"/>
    </location>
</feature>
<feature type="region of interest" description="Disordered" evidence="1">
    <location>
        <begin position="263"/>
        <end position="287"/>
    </location>
</feature>
<dbReference type="Proteomes" id="UP000027265">
    <property type="component" value="Unassembled WGS sequence"/>
</dbReference>
<evidence type="ECO:0000313" key="2">
    <source>
        <dbReference type="EMBL" id="KDQ55237.1"/>
    </source>
</evidence>
<dbReference type="PANTHER" id="PTHR46579">
    <property type="entry name" value="F5/8 TYPE C DOMAIN-CONTAINING PROTEIN-RELATED"/>
    <property type="match status" value="1"/>
</dbReference>
<dbReference type="PANTHER" id="PTHR46579:SF1">
    <property type="entry name" value="F5_8 TYPE C DOMAIN-CONTAINING PROTEIN"/>
    <property type="match status" value="1"/>
</dbReference>
<sequence>MRNSTGLRVTQWRSPVPLRPRDMMVLLVPPPSPIQDWVEAAERAFISNTRFLLTLSQERLLWHLAAAVVCTVSATTTQGEIDGFFVDPNTYTLHLEVEIPSQLHSKPSVHKLILQEFVGHSSEYDLPGWTARTSLPPLQFALSAENFAHFACAHITDTWVLSWATNFLDQQPPDVDLKSDSDPLIAQLERFRVDAVEKTLGADNFTELFDCRVNGFAGQFSTRVTVSNSCLPPALGSFSYVHATTLLAHDRRLESHRPVVNPLTSTLAAPSPSNQASTSKTPSHNGPFGTWHFQETPESVAGFSPFLPQTQALPQTNIVSTPIPSSASGSHPPHVHNPEFVAPDPTIVYHLPDSPPVMADSQDAFPPSDGPRNQPFGNGEDDALWVPDHRDHFGDELVDMFQDFLQIGADDWEDPDEADNDAPPPPPPLLPSPSPLHATTTPVIKEQTTFSPVLDILPDSNGPPQTVLGMSPDPAACNEYYVDPGPTRSTHTAADIHPNPLVHIVYLLVLWLHSQFHLPFRACTVILTTFAVVVHACGVILDPPMFNSLPRIISALGAESSFQQLPVCPECLEVYPITVAKDACCNKCQHPLFIMDPTPADRRSGKTTRTSSKPHLRFPTKSLQEQLTEMLPPIEDELDLWRRRPHVPNEYTTIFDGKIVRELPGADSLPFFHPDMEEMPNGELRIGLTLGVDWFSYLRSQIAPSHTSCLISFSVINLLDYLRYRTSNLLLAGIMPGPKEADPDQCQKFMRVFVNELIWLWYHGFKLITPWYPDGRWVRVALVGILCDKPAAHKMGGFGSHSHTFFCTRCWISQALKATAATFTSGGFLPRSDAQHRSYMNSYLGCKSANARAEFVKKFATRVVKSHFYHIWVQLKVLRRTKELCRLHSILAEVRHSTVICEPAGGSLTADQWRNLVLVVGPLAIPQIWDEFLSETNASNITRRLDAIGKTIADNKQKKQAAAAARKAASTAKKTNEISTPVVAPNSEPRRSGRSRRPTARVQEMAERDEMEVDEGDDRDDGEIHGEQDDDNDPDASQPSRKQRRPGGKTGEDDDSNVPCNLSARDSENFAKLSEAMKILVSNKITETDLCKADNLIRAYCLELVELYGSAVIQPNHHYATHTAEFVRDYGPLKEFWTFLFERINKVLKSYRTPNHTGGELECSFFREFHRTVQTSRLLSDGSKAPAKSDIRLVVDAMYKASADNRGTVQALARDLDEAREDGGVALALSPRSERCRMPMELYYLFLQHLQDRHPTQNFRSHAAIVTTNSESTMAVTDQVQSPNRANSLVAVQTSPSGSIHIGELLDIVVFQQDGIRKETFGRVRWFKRALLSIDEMPWRPFKALQLNLWEADAFIQKDDDGPHSLIMLETLMSPVVCHTVAIREMKYWLTIVLERLEPEFSNVH</sequence>
<keyword evidence="3" id="KW-1185">Reference proteome</keyword>
<evidence type="ECO:0000256" key="1">
    <source>
        <dbReference type="SAM" id="MobiDB-lite"/>
    </source>
</evidence>
<accession>A0A067PVD0</accession>
<protein>
    <submittedName>
        <fullName evidence="2">Uncharacterized protein</fullName>
    </submittedName>
</protein>
<feature type="compositionally biased region" description="Acidic residues" evidence="1">
    <location>
        <begin position="1007"/>
        <end position="1021"/>
    </location>
</feature>
<dbReference type="InParanoid" id="A0A067PVD0"/>
<dbReference type="HOGENOM" id="CLU_254043_0_0_1"/>
<feature type="compositionally biased region" description="Polar residues" evidence="1">
    <location>
        <begin position="263"/>
        <end position="284"/>
    </location>
</feature>
<evidence type="ECO:0000313" key="3">
    <source>
        <dbReference type="Proteomes" id="UP000027265"/>
    </source>
</evidence>
<feature type="region of interest" description="Disordered" evidence="1">
    <location>
        <begin position="411"/>
        <end position="439"/>
    </location>
</feature>
<organism evidence="2 3">
    <name type="scientific">Jaapia argillacea MUCL 33604</name>
    <dbReference type="NCBI Taxonomy" id="933084"/>
    <lineage>
        <taxon>Eukaryota</taxon>
        <taxon>Fungi</taxon>
        <taxon>Dikarya</taxon>
        <taxon>Basidiomycota</taxon>
        <taxon>Agaricomycotina</taxon>
        <taxon>Agaricomycetes</taxon>
        <taxon>Agaricomycetidae</taxon>
        <taxon>Jaapiales</taxon>
        <taxon>Jaapiaceae</taxon>
        <taxon>Jaapia</taxon>
    </lineage>
</organism>
<feature type="compositionally biased region" description="Low complexity" evidence="1">
    <location>
        <begin position="963"/>
        <end position="973"/>
    </location>
</feature>
<reference evidence="3" key="1">
    <citation type="journal article" date="2014" name="Proc. Natl. Acad. Sci. U.S.A.">
        <title>Extensive sampling of basidiomycete genomes demonstrates inadequacy of the white-rot/brown-rot paradigm for wood decay fungi.</title>
        <authorList>
            <person name="Riley R."/>
            <person name="Salamov A.A."/>
            <person name="Brown D.W."/>
            <person name="Nagy L.G."/>
            <person name="Floudas D."/>
            <person name="Held B.W."/>
            <person name="Levasseur A."/>
            <person name="Lombard V."/>
            <person name="Morin E."/>
            <person name="Otillar R."/>
            <person name="Lindquist E.A."/>
            <person name="Sun H."/>
            <person name="LaButti K.M."/>
            <person name="Schmutz J."/>
            <person name="Jabbour D."/>
            <person name="Luo H."/>
            <person name="Baker S.E."/>
            <person name="Pisabarro A.G."/>
            <person name="Walton J.D."/>
            <person name="Blanchette R.A."/>
            <person name="Henrissat B."/>
            <person name="Martin F."/>
            <person name="Cullen D."/>
            <person name="Hibbett D.S."/>
            <person name="Grigoriev I.V."/>
        </authorList>
    </citation>
    <scope>NUCLEOTIDE SEQUENCE [LARGE SCALE GENOMIC DNA]</scope>
    <source>
        <strain evidence="3">MUCL 33604</strain>
    </source>
</reference>
<feature type="region of interest" description="Disordered" evidence="1">
    <location>
        <begin position="963"/>
        <end position="1063"/>
    </location>
</feature>
<feature type="region of interest" description="Disordered" evidence="1">
    <location>
        <begin position="359"/>
        <end position="382"/>
    </location>
</feature>
<feature type="compositionally biased region" description="Acidic residues" evidence="1">
    <location>
        <begin position="411"/>
        <end position="420"/>
    </location>
</feature>
<gene>
    <name evidence="2" type="ORF">JAAARDRAFT_196089</name>
</gene>